<sequence>MFSFCWLGRFVMLNRRLQRSSFAQWASEPFCILKNGGKCPTGFTAHEMTLSLRTDVISNEKGYNGRNLMHLGFAGDSSLEHNAYDGLYTLALQACCRN</sequence>
<organism evidence="1 2">
    <name type="scientific">Ancylostoma caninum</name>
    <name type="common">Dog hookworm</name>
    <dbReference type="NCBI Taxonomy" id="29170"/>
    <lineage>
        <taxon>Eukaryota</taxon>
        <taxon>Metazoa</taxon>
        <taxon>Ecdysozoa</taxon>
        <taxon>Nematoda</taxon>
        <taxon>Chromadorea</taxon>
        <taxon>Rhabditida</taxon>
        <taxon>Rhabditina</taxon>
        <taxon>Rhabditomorpha</taxon>
        <taxon>Strongyloidea</taxon>
        <taxon>Ancylostomatidae</taxon>
        <taxon>Ancylostomatinae</taxon>
        <taxon>Ancylostoma</taxon>
    </lineage>
</organism>
<accession>A0A368GVY5</accession>
<dbReference type="AlphaFoldDB" id="A0A368GVY5"/>
<name>A0A368GVY5_ANCCA</name>
<gene>
    <name evidence="1" type="ORF">ANCCAN_06861</name>
</gene>
<comment type="caution">
    <text evidence="1">The sequence shown here is derived from an EMBL/GenBank/DDBJ whole genome shotgun (WGS) entry which is preliminary data.</text>
</comment>
<dbReference type="EMBL" id="JOJR01000067">
    <property type="protein sequence ID" value="RCN47137.1"/>
    <property type="molecule type" value="Genomic_DNA"/>
</dbReference>
<reference evidence="1 2" key="1">
    <citation type="submission" date="2014-10" db="EMBL/GenBank/DDBJ databases">
        <title>Draft genome of the hookworm Ancylostoma caninum.</title>
        <authorList>
            <person name="Mitreva M."/>
        </authorList>
    </citation>
    <scope>NUCLEOTIDE SEQUENCE [LARGE SCALE GENOMIC DNA]</scope>
    <source>
        <strain evidence="1 2">Baltimore</strain>
    </source>
</reference>
<protein>
    <submittedName>
        <fullName evidence="1">Uncharacterized protein</fullName>
    </submittedName>
</protein>
<evidence type="ECO:0000313" key="2">
    <source>
        <dbReference type="Proteomes" id="UP000252519"/>
    </source>
</evidence>
<proteinExistence type="predicted"/>
<evidence type="ECO:0000313" key="1">
    <source>
        <dbReference type="EMBL" id="RCN47137.1"/>
    </source>
</evidence>
<dbReference type="OrthoDB" id="5792691at2759"/>
<keyword evidence="2" id="KW-1185">Reference proteome</keyword>
<dbReference type="Proteomes" id="UP000252519">
    <property type="component" value="Unassembled WGS sequence"/>
</dbReference>